<dbReference type="Pfam" id="PF07690">
    <property type="entry name" value="MFS_1"/>
    <property type="match status" value="1"/>
</dbReference>
<feature type="transmembrane region" description="Helical" evidence="7">
    <location>
        <begin position="213"/>
        <end position="233"/>
    </location>
</feature>
<feature type="domain" description="Major facilitator superfamily (MFS) profile" evidence="8">
    <location>
        <begin position="4"/>
        <end position="436"/>
    </location>
</feature>
<accession>A0A2W2EHB5</accession>
<dbReference type="PANTHER" id="PTHR42718">
    <property type="entry name" value="MAJOR FACILITATOR SUPERFAMILY MULTIDRUG TRANSPORTER MFSC"/>
    <property type="match status" value="1"/>
</dbReference>
<reference evidence="9 10" key="1">
    <citation type="submission" date="2018-01" db="EMBL/GenBank/DDBJ databases">
        <title>Draft genome sequence of Nonomuraea sp. KC333.</title>
        <authorList>
            <person name="Sahin N."/>
            <person name="Saygin H."/>
            <person name="Ay H."/>
        </authorList>
    </citation>
    <scope>NUCLEOTIDE SEQUENCE [LARGE SCALE GENOMIC DNA]</scope>
    <source>
        <strain evidence="9 10">KC333</strain>
    </source>
</reference>
<dbReference type="OrthoDB" id="4325372at2"/>
<dbReference type="Gene3D" id="1.20.1250.20">
    <property type="entry name" value="MFS general substrate transporter like domains"/>
    <property type="match status" value="1"/>
</dbReference>
<evidence type="ECO:0000256" key="6">
    <source>
        <dbReference type="ARBA" id="ARBA00023136"/>
    </source>
</evidence>
<dbReference type="PANTHER" id="PTHR42718:SF46">
    <property type="entry name" value="BLR6921 PROTEIN"/>
    <property type="match status" value="1"/>
</dbReference>
<keyword evidence="2" id="KW-0813">Transport</keyword>
<evidence type="ECO:0000256" key="5">
    <source>
        <dbReference type="ARBA" id="ARBA00022989"/>
    </source>
</evidence>
<organism evidence="9 10">
    <name type="scientific">Nonomuraea aridisoli</name>
    <dbReference type="NCBI Taxonomy" id="2070368"/>
    <lineage>
        <taxon>Bacteria</taxon>
        <taxon>Bacillati</taxon>
        <taxon>Actinomycetota</taxon>
        <taxon>Actinomycetes</taxon>
        <taxon>Streptosporangiales</taxon>
        <taxon>Streptosporangiaceae</taxon>
        <taxon>Nonomuraea</taxon>
    </lineage>
</organism>
<dbReference type="InterPro" id="IPR011701">
    <property type="entry name" value="MFS"/>
</dbReference>
<name>A0A2W2EHB5_9ACTN</name>
<dbReference type="PRINTS" id="PR01036">
    <property type="entry name" value="TCRTETB"/>
</dbReference>
<sequence>MRGVLALVCAAQFMVVLDVSVVNVALPAIQDALAFDSRGLAWVGNAYALVFGGFLLLGGRLADLYGHRRVFAAGLTLFTAASLAGGLAGSAGALVAARAVQGLGAAVLAPVTLTIVTTAFPEGPLRTRAIAVWTAVSLAGGTAGNLISGALTEHLSWRWVLLVNVPIGLACLAGARLLRPGVRRRSRVDVLGAALATGGPAALAHGLGGAPVFAVAGGVMVGLFVVVETRVARTPLIPAGLLRPRVIWLGNLAMLLAGACLNPMWYFLTLSMQRVLGYGPLQTGLAFLPHTLLTLLVGLRLTPWLMCRADHRVLIVAGALIGAAGFLWQSRIAPGESYVEGILGPAVLVSLGGGLLNTPLTVAVTSGVDAAHAGAASGLMNTAKQLGGALGLAALVASVGDHHGAAGVGHGRAFALMAAVLAVVAVLAVALPARRDHAVPQRTRHGTA</sequence>
<dbReference type="GO" id="GO:0005886">
    <property type="term" value="C:plasma membrane"/>
    <property type="evidence" value="ECO:0007669"/>
    <property type="project" value="UniProtKB-SubCell"/>
</dbReference>
<feature type="transmembrane region" description="Helical" evidence="7">
    <location>
        <begin position="245"/>
        <end position="268"/>
    </location>
</feature>
<dbReference type="RefSeq" id="WP_111175064.1">
    <property type="nucleotide sequence ID" value="NZ_POUD01000001.1"/>
</dbReference>
<evidence type="ECO:0000256" key="4">
    <source>
        <dbReference type="ARBA" id="ARBA00022692"/>
    </source>
</evidence>
<evidence type="ECO:0000256" key="2">
    <source>
        <dbReference type="ARBA" id="ARBA00022448"/>
    </source>
</evidence>
<evidence type="ECO:0000256" key="1">
    <source>
        <dbReference type="ARBA" id="ARBA00004651"/>
    </source>
</evidence>
<evidence type="ECO:0000313" key="9">
    <source>
        <dbReference type="EMBL" id="PZG23686.1"/>
    </source>
</evidence>
<dbReference type="PROSITE" id="PS50850">
    <property type="entry name" value="MFS"/>
    <property type="match status" value="1"/>
</dbReference>
<dbReference type="Proteomes" id="UP000249304">
    <property type="component" value="Unassembled WGS sequence"/>
</dbReference>
<dbReference type="InterPro" id="IPR020846">
    <property type="entry name" value="MFS_dom"/>
</dbReference>
<dbReference type="Gene3D" id="1.20.1720.10">
    <property type="entry name" value="Multidrug resistance protein D"/>
    <property type="match status" value="1"/>
</dbReference>
<feature type="transmembrane region" description="Helical" evidence="7">
    <location>
        <begin position="157"/>
        <end position="178"/>
    </location>
</feature>
<dbReference type="GO" id="GO:0022857">
    <property type="term" value="F:transmembrane transporter activity"/>
    <property type="evidence" value="ECO:0007669"/>
    <property type="project" value="InterPro"/>
</dbReference>
<comment type="subcellular location">
    <subcellularLocation>
        <location evidence="1">Cell membrane</location>
        <topology evidence="1">Multi-pass membrane protein</topology>
    </subcellularLocation>
</comment>
<dbReference type="CDD" id="cd17321">
    <property type="entry name" value="MFS_MMR_MDR_like"/>
    <property type="match status" value="1"/>
</dbReference>
<evidence type="ECO:0000313" key="10">
    <source>
        <dbReference type="Proteomes" id="UP000249304"/>
    </source>
</evidence>
<dbReference type="InterPro" id="IPR036259">
    <property type="entry name" value="MFS_trans_sf"/>
</dbReference>
<comment type="caution">
    <text evidence="9">The sequence shown here is derived from an EMBL/GenBank/DDBJ whole genome shotgun (WGS) entry which is preliminary data.</text>
</comment>
<evidence type="ECO:0000259" key="8">
    <source>
        <dbReference type="PROSITE" id="PS50850"/>
    </source>
</evidence>
<keyword evidence="4 7" id="KW-0812">Transmembrane</keyword>
<evidence type="ECO:0000256" key="7">
    <source>
        <dbReference type="SAM" id="Phobius"/>
    </source>
</evidence>
<keyword evidence="5 7" id="KW-1133">Transmembrane helix</keyword>
<proteinExistence type="predicted"/>
<feature type="transmembrane region" description="Helical" evidence="7">
    <location>
        <begin position="70"/>
        <end position="96"/>
    </location>
</feature>
<feature type="transmembrane region" description="Helical" evidence="7">
    <location>
        <begin position="413"/>
        <end position="433"/>
    </location>
</feature>
<keyword evidence="6 7" id="KW-0472">Membrane</keyword>
<dbReference type="AlphaFoldDB" id="A0A2W2EHB5"/>
<feature type="transmembrane region" description="Helical" evidence="7">
    <location>
        <begin position="313"/>
        <end position="330"/>
    </location>
</feature>
<feature type="transmembrane region" description="Helical" evidence="7">
    <location>
        <begin position="132"/>
        <end position="151"/>
    </location>
</feature>
<feature type="transmembrane region" description="Helical" evidence="7">
    <location>
        <begin position="102"/>
        <end position="120"/>
    </location>
</feature>
<dbReference type="SUPFAM" id="SSF103473">
    <property type="entry name" value="MFS general substrate transporter"/>
    <property type="match status" value="1"/>
</dbReference>
<dbReference type="EMBL" id="POUD01000001">
    <property type="protein sequence ID" value="PZG23686.1"/>
    <property type="molecule type" value="Genomic_DNA"/>
</dbReference>
<feature type="transmembrane region" description="Helical" evidence="7">
    <location>
        <begin position="40"/>
        <end position="58"/>
    </location>
</feature>
<gene>
    <name evidence="9" type="ORF">C1J01_00200</name>
</gene>
<feature type="transmembrane region" description="Helical" evidence="7">
    <location>
        <begin position="280"/>
        <end position="301"/>
    </location>
</feature>
<evidence type="ECO:0000256" key="3">
    <source>
        <dbReference type="ARBA" id="ARBA00022475"/>
    </source>
</evidence>
<keyword evidence="3" id="KW-1003">Cell membrane</keyword>
<keyword evidence="10" id="KW-1185">Reference proteome</keyword>
<protein>
    <submittedName>
        <fullName evidence="9">MFS transporter</fullName>
    </submittedName>
</protein>